<dbReference type="EMBL" id="JBDFRB010000006">
    <property type="protein sequence ID" value="MEN2744703.1"/>
    <property type="molecule type" value="Genomic_DNA"/>
</dbReference>
<comment type="caution">
    <text evidence="11">The sequence shown here is derived from an EMBL/GenBank/DDBJ whole genome shotgun (WGS) entry which is preliminary data.</text>
</comment>
<keyword evidence="12" id="KW-1185">Reference proteome</keyword>
<dbReference type="SUPFAM" id="SSF82861">
    <property type="entry name" value="Mechanosensitive channel protein MscS (YggB), transmembrane region"/>
    <property type="match status" value="1"/>
</dbReference>
<feature type="domain" description="Mechanosensitive ion channel MscS" evidence="9">
    <location>
        <begin position="127"/>
        <end position="188"/>
    </location>
</feature>
<feature type="region of interest" description="Disordered" evidence="7">
    <location>
        <begin position="191"/>
        <end position="221"/>
    </location>
</feature>
<evidence type="ECO:0000256" key="2">
    <source>
        <dbReference type="ARBA" id="ARBA00008017"/>
    </source>
</evidence>
<comment type="similarity">
    <text evidence="2">Belongs to the MscS (TC 1.A.23) family.</text>
</comment>
<dbReference type="RefSeq" id="WP_345884895.1">
    <property type="nucleotide sequence ID" value="NZ_JBDFRB010000006.1"/>
</dbReference>
<evidence type="ECO:0000256" key="8">
    <source>
        <dbReference type="SAM" id="Phobius"/>
    </source>
</evidence>
<dbReference type="InterPro" id="IPR049142">
    <property type="entry name" value="MS_channel_1st"/>
</dbReference>
<dbReference type="Gene3D" id="1.10.287.1260">
    <property type="match status" value="1"/>
</dbReference>
<feature type="transmembrane region" description="Helical" evidence="8">
    <location>
        <begin position="16"/>
        <end position="37"/>
    </location>
</feature>
<organism evidence="11 12">
    <name type="scientific">Sinomonas halotolerans</name>
    <dbReference type="NCBI Taxonomy" id="1644133"/>
    <lineage>
        <taxon>Bacteria</taxon>
        <taxon>Bacillati</taxon>
        <taxon>Actinomycetota</taxon>
        <taxon>Actinomycetes</taxon>
        <taxon>Micrococcales</taxon>
        <taxon>Micrococcaceae</taxon>
        <taxon>Sinomonas</taxon>
    </lineage>
</organism>
<dbReference type="Pfam" id="PF21088">
    <property type="entry name" value="MS_channel_1st"/>
    <property type="match status" value="1"/>
</dbReference>
<dbReference type="PANTHER" id="PTHR30460">
    <property type="entry name" value="MODERATE CONDUCTANCE MECHANOSENSITIVE CHANNEL YBIO"/>
    <property type="match status" value="1"/>
</dbReference>
<dbReference type="Gene3D" id="2.30.30.60">
    <property type="match status" value="1"/>
</dbReference>
<dbReference type="Pfam" id="PF00924">
    <property type="entry name" value="MS_channel_2nd"/>
    <property type="match status" value="1"/>
</dbReference>
<feature type="compositionally biased region" description="Basic and acidic residues" evidence="7">
    <location>
        <begin position="200"/>
        <end position="221"/>
    </location>
</feature>
<dbReference type="InterPro" id="IPR023408">
    <property type="entry name" value="MscS_beta-dom_sf"/>
</dbReference>
<dbReference type="InterPro" id="IPR010920">
    <property type="entry name" value="LSM_dom_sf"/>
</dbReference>
<evidence type="ECO:0000313" key="12">
    <source>
        <dbReference type="Proteomes" id="UP001422074"/>
    </source>
</evidence>
<evidence type="ECO:0000256" key="3">
    <source>
        <dbReference type="ARBA" id="ARBA00022475"/>
    </source>
</evidence>
<dbReference type="Proteomes" id="UP001422074">
    <property type="component" value="Unassembled WGS sequence"/>
</dbReference>
<comment type="subcellular location">
    <subcellularLocation>
        <location evidence="1">Cell membrane</location>
        <topology evidence="1">Multi-pass membrane protein</topology>
    </subcellularLocation>
</comment>
<evidence type="ECO:0000259" key="10">
    <source>
        <dbReference type="Pfam" id="PF21088"/>
    </source>
</evidence>
<evidence type="ECO:0000256" key="5">
    <source>
        <dbReference type="ARBA" id="ARBA00022989"/>
    </source>
</evidence>
<gene>
    <name evidence="11" type="ORF">ABCQ75_09135</name>
</gene>
<accession>A0ABU9X3M8</accession>
<evidence type="ECO:0000256" key="7">
    <source>
        <dbReference type="SAM" id="MobiDB-lite"/>
    </source>
</evidence>
<keyword evidence="6 8" id="KW-0472">Membrane</keyword>
<name>A0ABU9X3M8_9MICC</name>
<keyword evidence="4 8" id="KW-0812">Transmembrane</keyword>
<proteinExistence type="inferred from homology"/>
<evidence type="ECO:0000256" key="6">
    <source>
        <dbReference type="ARBA" id="ARBA00023136"/>
    </source>
</evidence>
<dbReference type="PANTHER" id="PTHR30460:SF0">
    <property type="entry name" value="MODERATE CONDUCTANCE MECHANOSENSITIVE CHANNEL YBIO"/>
    <property type="match status" value="1"/>
</dbReference>
<evidence type="ECO:0000259" key="9">
    <source>
        <dbReference type="Pfam" id="PF00924"/>
    </source>
</evidence>
<keyword evidence="3" id="KW-1003">Cell membrane</keyword>
<protein>
    <submittedName>
        <fullName evidence="11">Mechanosensitive ion channel domain-containing protein</fullName>
    </submittedName>
</protein>
<feature type="transmembrane region" description="Helical" evidence="8">
    <location>
        <begin position="106"/>
        <end position="124"/>
    </location>
</feature>
<evidence type="ECO:0000256" key="1">
    <source>
        <dbReference type="ARBA" id="ARBA00004651"/>
    </source>
</evidence>
<dbReference type="InterPro" id="IPR045276">
    <property type="entry name" value="YbiO_bact"/>
</dbReference>
<feature type="transmembrane region" description="Helical" evidence="8">
    <location>
        <begin position="80"/>
        <end position="100"/>
    </location>
</feature>
<keyword evidence="5 8" id="KW-1133">Transmembrane helix</keyword>
<sequence>MTEDIDTAVTAVNQTLIEVGIAVGAGLLVWVAATFLIRQVVRRVRSGPQFAEHRLFRWAAPALRALDSERRAQRAETIGSLLHSTVVLVVVTIVAIYVLKALGVDIAPILTSVGILGVAIGFGAQQLIRDFLAGIFITMEDQYGIGDEIITSEVIGTVESVGLRITRVRGEDGTVWYLRNGEILRVGNRSQGTYVPADNGRPEPVEDGTDEHAGDGQRAGE</sequence>
<evidence type="ECO:0000256" key="4">
    <source>
        <dbReference type="ARBA" id="ARBA00022692"/>
    </source>
</evidence>
<evidence type="ECO:0000313" key="11">
    <source>
        <dbReference type="EMBL" id="MEN2744703.1"/>
    </source>
</evidence>
<reference evidence="11 12" key="1">
    <citation type="submission" date="2024-05" db="EMBL/GenBank/DDBJ databases">
        <title>Sinomonas sp. nov., isolated from a waste landfill.</title>
        <authorList>
            <person name="Zhao Y."/>
        </authorList>
    </citation>
    <scope>NUCLEOTIDE SEQUENCE [LARGE SCALE GENOMIC DNA]</scope>
    <source>
        <strain evidence="11 12">CCTCC AB2014300</strain>
    </source>
</reference>
<dbReference type="InterPro" id="IPR006685">
    <property type="entry name" value="MscS_channel_2nd"/>
</dbReference>
<dbReference type="SUPFAM" id="SSF50182">
    <property type="entry name" value="Sm-like ribonucleoproteins"/>
    <property type="match status" value="1"/>
</dbReference>
<dbReference type="InterPro" id="IPR011014">
    <property type="entry name" value="MscS_channel_TM-2"/>
</dbReference>
<feature type="domain" description="Mechanosensitive ion channel transmembrane helices 2/3" evidence="10">
    <location>
        <begin position="88"/>
        <end position="125"/>
    </location>
</feature>